<feature type="binding site" evidence="9 12">
    <location>
        <position position="129"/>
    </location>
    <ligand>
        <name>substrate</name>
    </ligand>
</feature>
<dbReference type="CDD" id="cd16010">
    <property type="entry name" value="iPGM"/>
    <property type="match status" value="1"/>
</dbReference>
<name>A0A9X3Z696_9PROT</name>
<dbReference type="FunFam" id="3.40.1450.10:FF:000002">
    <property type="entry name" value="2,3-bisphosphoglycerate-independent phosphoglycerate mutase"/>
    <property type="match status" value="1"/>
</dbReference>
<dbReference type="NCBIfam" id="TIGR01307">
    <property type="entry name" value="pgm_bpd_ind"/>
    <property type="match status" value="1"/>
</dbReference>
<feature type="binding site" evidence="9 13">
    <location>
        <position position="446"/>
    </location>
    <ligand>
        <name>Mn(2+)</name>
        <dbReference type="ChEBI" id="CHEBI:29035"/>
        <label>2</label>
    </ligand>
</feature>
<dbReference type="Gene3D" id="3.40.720.10">
    <property type="entry name" value="Alkaline Phosphatase, subunit A"/>
    <property type="match status" value="1"/>
</dbReference>
<evidence type="ECO:0000313" key="17">
    <source>
        <dbReference type="Proteomes" id="UP001141619"/>
    </source>
</evidence>
<dbReference type="Proteomes" id="UP001141619">
    <property type="component" value="Unassembled WGS sequence"/>
</dbReference>
<evidence type="ECO:0000259" key="15">
    <source>
        <dbReference type="Pfam" id="PF06415"/>
    </source>
</evidence>
<dbReference type="GO" id="GO:0006096">
    <property type="term" value="P:glycolytic process"/>
    <property type="evidence" value="ECO:0007669"/>
    <property type="project" value="UniProtKB-UniRule"/>
</dbReference>
<dbReference type="Pfam" id="PF06415">
    <property type="entry name" value="iPGM_N"/>
    <property type="match status" value="1"/>
</dbReference>
<evidence type="ECO:0000256" key="2">
    <source>
        <dbReference type="ARBA" id="ARBA00002315"/>
    </source>
</evidence>
<accession>A0A9X3Z696</accession>
<dbReference type="PANTHER" id="PTHR31637:SF0">
    <property type="entry name" value="2,3-BISPHOSPHOGLYCERATE-INDEPENDENT PHOSPHOGLYCERATE MUTASE"/>
    <property type="match status" value="1"/>
</dbReference>
<comment type="function">
    <text evidence="2 9">Catalyzes the interconversion of 2-phosphoglycerate and 3-phosphoglycerate.</text>
</comment>
<feature type="binding site" evidence="9 13">
    <location>
        <position position="404"/>
    </location>
    <ligand>
        <name>Mn(2+)</name>
        <dbReference type="ChEBI" id="CHEBI:29035"/>
        <label>1</label>
    </ligand>
</feature>
<evidence type="ECO:0000256" key="12">
    <source>
        <dbReference type="PIRSR" id="PIRSR001492-2"/>
    </source>
</evidence>
<dbReference type="InterPro" id="IPR017850">
    <property type="entry name" value="Alkaline_phosphatase_core_sf"/>
</dbReference>
<evidence type="ECO:0000256" key="5">
    <source>
        <dbReference type="ARBA" id="ARBA00022723"/>
    </source>
</evidence>
<dbReference type="Gene3D" id="3.40.1450.10">
    <property type="entry name" value="BPG-independent phosphoglycerate mutase, domain B"/>
    <property type="match status" value="1"/>
</dbReference>
<dbReference type="PIRSF" id="PIRSF001492">
    <property type="entry name" value="IPGAM"/>
    <property type="match status" value="1"/>
</dbReference>
<feature type="binding site" evidence="9 12">
    <location>
        <begin position="158"/>
        <end position="159"/>
    </location>
    <ligand>
        <name>substrate</name>
    </ligand>
</feature>
<evidence type="ECO:0000256" key="1">
    <source>
        <dbReference type="ARBA" id="ARBA00000370"/>
    </source>
</evidence>
<reference evidence="16" key="1">
    <citation type="submission" date="2022-08" db="EMBL/GenBank/DDBJ databases">
        <authorList>
            <person name="Vandamme P."/>
            <person name="Hettiarachchi A."/>
            <person name="Peeters C."/>
            <person name="Cnockaert M."/>
            <person name="Carlier A."/>
        </authorList>
    </citation>
    <scope>NUCLEOTIDE SEQUENCE</scope>
    <source>
        <strain evidence="16">LMG 31809</strain>
    </source>
</reference>
<feature type="domain" description="BPG-independent PGAM N-terminal" evidence="15">
    <location>
        <begin position="88"/>
        <end position="298"/>
    </location>
</feature>
<keyword evidence="17" id="KW-1185">Reference proteome</keyword>
<evidence type="ECO:0000256" key="6">
    <source>
        <dbReference type="ARBA" id="ARBA00023152"/>
    </source>
</evidence>
<evidence type="ECO:0000256" key="13">
    <source>
        <dbReference type="PIRSR" id="PIRSR001492-3"/>
    </source>
</evidence>
<evidence type="ECO:0000256" key="10">
    <source>
        <dbReference type="NCBIfam" id="TIGR01307"/>
    </source>
</evidence>
<comment type="subunit">
    <text evidence="9">Monomer.</text>
</comment>
<dbReference type="HAMAP" id="MF_01038">
    <property type="entry name" value="GpmI"/>
    <property type="match status" value="1"/>
</dbReference>
<gene>
    <name evidence="9 16" type="primary">gpmI</name>
    <name evidence="16" type="ORF">NYP16_02190</name>
</gene>
<protein>
    <recommendedName>
        <fullName evidence="9 10">2,3-bisphosphoglycerate-independent phosphoglycerate mutase</fullName>
        <shortName evidence="9">BPG-independent PGAM</shortName>
        <shortName evidence="9">Phosphoglyceromutase</shortName>
        <shortName evidence="9">iPGM</shortName>
        <ecNumber evidence="9 10">5.4.2.12</ecNumber>
    </recommendedName>
</protein>
<feature type="binding site" evidence="9 13">
    <location>
        <position position="68"/>
    </location>
    <ligand>
        <name>Mn(2+)</name>
        <dbReference type="ChEBI" id="CHEBI:29035"/>
        <label>2</label>
    </ligand>
</feature>
<comment type="pathway">
    <text evidence="3 9">Carbohydrate degradation; glycolysis; pyruvate from D-glyceraldehyde 3-phosphate: step 3/5.</text>
</comment>
<dbReference type="GO" id="GO:0030145">
    <property type="term" value="F:manganese ion binding"/>
    <property type="evidence" value="ECO:0007669"/>
    <property type="project" value="UniProtKB-UniRule"/>
</dbReference>
<feature type="active site" description="Phosphoserine intermediate" evidence="9 11">
    <location>
        <position position="68"/>
    </location>
</feature>
<dbReference type="SUPFAM" id="SSF64158">
    <property type="entry name" value="2,3-Bisphosphoglycerate-independent phosphoglycerate mutase, substrate-binding domain"/>
    <property type="match status" value="1"/>
</dbReference>
<feature type="binding site" evidence="9 12">
    <location>
        <position position="196"/>
    </location>
    <ligand>
        <name>substrate</name>
    </ligand>
</feature>
<keyword evidence="7 9" id="KW-0464">Manganese</keyword>
<dbReference type="AlphaFoldDB" id="A0A9X3Z696"/>
<keyword evidence="6 9" id="KW-0324">Glycolysis</keyword>
<dbReference type="GO" id="GO:0005829">
    <property type="term" value="C:cytosol"/>
    <property type="evidence" value="ECO:0007669"/>
    <property type="project" value="TreeGrafter"/>
</dbReference>
<feature type="binding site" evidence="9 13">
    <location>
        <position position="408"/>
    </location>
    <ligand>
        <name>Mn(2+)</name>
        <dbReference type="ChEBI" id="CHEBI:29035"/>
        <label>1</label>
    </ligand>
</feature>
<dbReference type="PANTHER" id="PTHR31637">
    <property type="entry name" value="2,3-BISPHOSPHOGLYCERATE-INDEPENDENT PHOSPHOGLYCERATE MUTASE"/>
    <property type="match status" value="1"/>
</dbReference>
<dbReference type="InterPro" id="IPR006124">
    <property type="entry name" value="Metalloenzyme"/>
</dbReference>
<comment type="cofactor">
    <cofactor evidence="9">
        <name>Mn(2+)</name>
        <dbReference type="ChEBI" id="CHEBI:29035"/>
    </cofactor>
    <text evidence="9">Binds 2 manganese ions per subunit.</text>
</comment>
<evidence type="ECO:0000256" key="8">
    <source>
        <dbReference type="ARBA" id="ARBA00023235"/>
    </source>
</evidence>
<evidence type="ECO:0000256" key="3">
    <source>
        <dbReference type="ARBA" id="ARBA00004798"/>
    </source>
</evidence>
<evidence type="ECO:0000256" key="11">
    <source>
        <dbReference type="PIRSR" id="PIRSR001492-1"/>
    </source>
</evidence>
<proteinExistence type="inferred from homology"/>
<feature type="domain" description="Metalloenzyme" evidence="14">
    <location>
        <begin position="11"/>
        <end position="500"/>
    </location>
</feature>
<comment type="similarity">
    <text evidence="4 9">Belongs to the BPG-independent phosphoglycerate mutase family.</text>
</comment>
<evidence type="ECO:0000313" key="16">
    <source>
        <dbReference type="EMBL" id="MDA5192768.1"/>
    </source>
</evidence>
<comment type="catalytic activity">
    <reaction evidence="1 9">
        <text>(2R)-2-phosphoglycerate = (2R)-3-phosphoglycerate</text>
        <dbReference type="Rhea" id="RHEA:15901"/>
        <dbReference type="ChEBI" id="CHEBI:58272"/>
        <dbReference type="ChEBI" id="CHEBI:58289"/>
        <dbReference type="EC" id="5.4.2.12"/>
    </reaction>
</comment>
<evidence type="ECO:0000256" key="9">
    <source>
        <dbReference type="HAMAP-Rule" id="MF_01038"/>
    </source>
</evidence>
<dbReference type="InterPro" id="IPR011258">
    <property type="entry name" value="BPG-indep_PGM_N"/>
</dbReference>
<feature type="binding site" evidence="9 12">
    <location>
        <position position="337"/>
    </location>
    <ligand>
        <name>substrate</name>
    </ligand>
</feature>
<organism evidence="16 17">
    <name type="scientific">Govanella unica</name>
    <dbReference type="NCBI Taxonomy" id="2975056"/>
    <lineage>
        <taxon>Bacteria</taxon>
        <taxon>Pseudomonadati</taxon>
        <taxon>Pseudomonadota</taxon>
        <taxon>Alphaproteobacteria</taxon>
        <taxon>Emcibacterales</taxon>
        <taxon>Govanellaceae</taxon>
        <taxon>Govanella</taxon>
    </lineage>
</organism>
<keyword evidence="5 9" id="KW-0479">Metal-binding</keyword>
<sequence>MTDTPRTAPRPVVLCILDGWGYRAERAYNAIAQADIPVYRELWTSAPRAWLQTSGLAVGLPEGQMGNSEVGHMNLGGGRVILQDLPRIDEAAQSGELAASPVLGAFIAKLKASGGACHLLGLLSPGGVHSHQDHMLALACILDAAGVPVRIHAFLDGRDTPPRSALSYLADFESGLKGLNNVHIATVSGRYFAMDRDKRWDRVEKATDIIIDGLGERAATARDAIEASYAHDKSDEFVAPTAIGDYMGAKDGDGLLMANFRADRAREILTALLDPGFDGYARKRLVSFAAATGLVEYSSALNSFLTTIFAPVEIHNSLGEVVSNAGLKQLRTAETEKYAHVTFFFNGGAETVFPGEDRILVPSPRVATYDLQPEMSAAEVTDNLVKVIADQTYDLIVVNYANPDMVGHTGIMSAAIKAAETVDTCLGRLKTALEQVGGVMLVTADHGNLELMLDEDSGQAHTAHTTFDVPALLVNAEAGLTLHDGRLADVAPTLLALMGIAQPADMTGRSLLGASAAASNRDERRVGSL</sequence>
<dbReference type="InterPro" id="IPR005995">
    <property type="entry name" value="Pgm_bpd_ind"/>
</dbReference>
<dbReference type="SUPFAM" id="SSF53649">
    <property type="entry name" value="Alkaline phosphatase-like"/>
    <property type="match status" value="1"/>
</dbReference>
<evidence type="ECO:0000256" key="7">
    <source>
        <dbReference type="ARBA" id="ARBA00023211"/>
    </source>
</evidence>
<dbReference type="EMBL" id="JANWOI010000001">
    <property type="protein sequence ID" value="MDA5192768.1"/>
    <property type="molecule type" value="Genomic_DNA"/>
</dbReference>
<dbReference type="Pfam" id="PF01676">
    <property type="entry name" value="Metalloenzyme"/>
    <property type="match status" value="1"/>
</dbReference>
<feature type="binding site" evidence="9 13">
    <location>
        <position position="464"/>
    </location>
    <ligand>
        <name>Mn(2+)</name>
        <dbReference type="ChEBI" id="CHEBI:29035"/>
        <label>1</label>
    </ligand>
</feature>
<dbReference type="GO" id="GO:0006007">
    <property type="term" value="P:glucose catabolic process"/>
    <property type="evidence" value="ECO:0007669"/>
    <property type="project" value="InterPro"/>
</dbReference>
<evidence type="ECO:0000256" key="4">
    <source>
        <dbReference type="ARBA" id="ARBA00008819"/>
    </source>
</evidence>
<reference evidence="16" key="2">
    <citation type="journal article" date="2023" name="Syst. Appl. Microbiol.">
        <title>Govania unica gen. nov., sp. nov., a rare biosphere bacterium that represents a novel family in the class Alphaproteobacteria.</title>
        <authorList>
            <person name="Vandamme P."/>
            <person name="Peeters C."/>
            <person name="Hettiarachchi A."/>
            <person name="Cnockaert M."/>
            <person name="Carlier A."/>
        </authorList>
    </citation>
    <scope>NUCLEOTIDE SEQUENCE</scope>
    <source>
        <strain evidence="16">LMG 31809</strain>
    </source>
</reference>
<feature type="binding site" evidence="9 12">
    <location>
        <position position="190"/>
    </location>
    <ligand>
        <name>substrate</name>
    </ligand>
</feature>
<dbReference type="InterPro" id="IPR036646">
    <property type="entry name" value="PGAM_B_sf"/>
</dbReference>
<keyword evidence="8 9" id="KW-0413">Isomerase</keyword>
<dbReference type="EC" id="5.4.2.12" evidence="9 10"/>
<evidence type="ECO:0000259" key="14">
    <source>
        <dbReference type="Pfam" id="PF01676"/>
    </source>
</evidence>
<dbReference type="GO" id="GO:0004619">
    <property type="term" value="F:phosphoglycerate mutase activity"/>
    <property type="evidence" value="ECO:0007669"/>
    <property type="project" value="UniProtKB-UniRule"/>
</dbReference>
<comment type="caution">
    <text evidence="16">The sequence shown here is derived from an EMBL/GenBank/DDBJ whole genome shotgun (WGS) entry which is preliminary data.</text>
</comment>
<feature type="binding site" evidence="9 13">
    <location>
        <position position="445"/>
    </location>
    <ligand>
        <name>Mn(2+)</name>
        <dbReference type="ChEBI" id="CHEBI:29035"/>
        <label>2</label>
    </ligand>
</feature>
<feature type="binding site" evidence="9 12">
    <location>
        <begin position="261"/>
        <end position="264"/>
    </location>
    <ligand>
        <name>substrate</name>
    </ligand>
</feature>
<feature type="binding site" evidence="9 13">
    <location>
        <position position="18"/>
    </location>
    <ligand>
        <name>Mn(2+)</name>
        <dbReference type="ChEBI" id="CHEBI:29035"/>
        <label>2</label>
    </ligand>
</feature>
<dbReference type="RefSeq" id="WP_274942471.1">
    <property type="nucleotide sequence ID" value="NZ_JANWOI010000001.1"/>
</dbReference>